<evidence type="ECO:0000256" key="1">
    <source>
        <dbReference type="SAM" id="MobiDB-lite"/>
    </source>
</evidence>
<keyword evidence="3" id="KW-1185">Reference proteome</keyword>
<dbReference type="InterPro" id="IPR010906">
    <property type="entry name" value="Phage_lambda_Nu1_terminase-ssu"/>
</dbReference>
<comment type="caution">
    <text evidence="2">The sequence shown here is derived from an EMBL/GenBank/DDBJ whole genome shotgun (WGS) entry which is preliminary data.</text>
</comment>
<protein>
    <submittedName>
        <fullName evidence="2">Phage terminase Nu1 subunit (DNA packaging protein)</fullName>
    </submittedName>
</protein>
<dbReference type="Gene3D" id="1.10.10.10">
    <property type="entry name" value="Winged helix-like DNA-binding domain superfamily/Winged helix DNA-binding domain"/>
    <property type="match status" value="1"/>
</dbReference>
<evidence type="ECO:0000313" key="2">
    <source>
        <dbReference type="EMBL" id="MET3868329.1"/>
    </source>
</evidence>
<sequence length="192" mass="20483">MSGAIDGRLVNRADLAGIFGVSVNTVTSWIEKGCPYVERGSNGVEWQFDTAAVIDWKVQRAVENVAMSASDDGTRDSSKARREDADCRRAVANAIVAEISADEALKAVVSRHDAVADMATFCQVLRTGLSNMASKVAGRAATMTNASEIEAMAKAEMNRAFTAAREEIARRWFAGREPDDDAGGADRNPPAG</sequence>
<dbReference type="Pfam" id="PF07471">
    <property type="entry name" value="Phage_Nu1"/>
    <property type="match status" value="1"/>
</dbReference>
<dbReference type="SUPFAM" id="SSF46955">
    <property type="entry name" value="Putative DNA-binding domain"/>
    <property type="match status" value="1"/>
</dbReference>
<dbReference type="EMBL" id="JBEPNW010000002">
    <property type="protein sequence ID" value="MET3868329.1"/>
    <property type="molecule type" value="Genomic_DNA"/>
</dbReference>
<organism evidence="2 3">
    <name type="scientific">Methylobacterium radiotolerans</name>
    <dbReference type="NCBI Taxonomy" id="31998"/>
    <lineage>
        <taxon>Bacteria</taxon>
        <taxon>Pseudomonadati</taxon>
        <taxon>Pseudomonadota</taxon>
        <taxon>Alphaproteobacteria</taxon>
        <taxon>Hyphomicrobiales</taxon>
        <taxon>Methylobacteriaceae</taxon>
        <taxon>Methylobacterium</taxon>
    </lineage>
</organism>
<accession>A0ABV2NP67</accession>
<proteinExistence type="predicted"/>
<dbReference type="InterPro" id="IPR036388">
    <property type="entry name" value="WH-like_DNA-bd_sf"/>
</dbReference>
<dbReference type="Proteomes" id="UP001549119">
    <property type="component" value="Unassembled WGS sequence"/>
</dbReference>
<name>A0ABV2NP67_9HYPH</name>
<reference evidence="2 3" key="1">
    <citation type="submission" date="2024-06" db="EMBL/GenBank/DDBJ databases">
        <title>Genomics of switchgrass bacterial isolates.</title>
        <authorList>
            <person name="Shade A."/>
        </authorList>
    </citation>
    <scope>NUCLEOTIDE SEQUENCE [LARGE SCALE GENOMIC DNA]</scope>
    <source>
        <strain evidence="2 3">PvP084</strain>
    </source>
</reference>
<evidence type="ECO:0000313" key="3">
    <source>
        <dbReference type="Proteomes" id="UP001549119"/>
    </source>
</evidence>
<dbReference type="RefSeq" id="WP_209650456.1">
    <property type="nucleotide sequence ID" value="NZ_JBEPNV010000001.1"/>
</dbReference>
<feature type="region of interest" description="Disordered" evidence="1">
    <location>
        <begin position="172"/>
        <end position="192"/>
    </location>
</feature>
<dbReference type="InterPro" id="IPR009061">
    <property type="entry name" value="DNA-bd_dom_put_sf"/>
</dbReference>
<gene>
    <name evidence="2" type="ORF">ABIC20_005638</name>
</gene>